<evidence type="ECO:0000259" key="2">
    <source>
        <dbReference type="SMART" id="SM01080"/>
    </source>
</evidence>
<proteinExistence type="predicted"/>
<evidence type="ECO:0000313" key="4">
    <source>
        <dbReference type="Proteomes" id="UP001333818"/>
    </source>
</evidence>
<dbReference type="AlphaFoldDB" id="A0AAW9Q6U2"/>
<reference evidence="3" key="1">
    <citation type="submission" date="2024-01" db="EMBL/GenBank/DDBJ databases">
        <title>Bank of Algae and Cyanobacteria of the Azores (BACA) strain genomes.</title>
        <authorList>
            <person name="Luz R."/>
            <person name="Cordeiro R."/>
            <person name="Fonseca A."/>
            <person name="Goncalves V."/>
        </authorList>
    </citation>
    <scope>NUCLEOTIDE SEQUENCE</scope>
    <source>
        <strain evidence="3">BACA0141</strain>
    </source>
</reference>
<feature type="transmembrane region" description="Helical" evidence="1">
    <location>
        <begin position="735"/>
        <end position="753"/>
    </location>
</feature>
<dbReference type="RefSeq" id="WP_330485637.1">
    <property type="nucleotide sequence ID" value="NZ_JAZBJZ010000117.1"/>
</dbReference>
<dbReference type="InterPro" id="IPR007890">
    <property type="entry name" value="CHASE2"/>
</dbReference>
<accession>A0AAW9Q6U2</accession>
<dbReference type="SMART" id="SM01080">
    <property type="entry name" value="CHASE2"/>
    <property type="match status" value="1"/>
</dbReference>
<keyword evidence="1" id="KW-0472">Membrane</keyword>
<keyword evidence="1" id="KW-0812">Transmembrane</keyword>
<keyword evidence="1" id="KW-1133">Transmembrane helix</keyword>
<gene>
    <name evidence="3" type="ORF">V2H45_20860</name>
</gene>
<feature type="domain" description="CHASE2" evidence="2">
    <location>
        <begin position="412"/>
        <end position="726"/>
    </location>
</feature>
<keyword evidence="4" id="KW-1185">Reference proteome</keyword>
<dbReference type="Pfam" id="PF05226">
    <property type="entry name" value="CHASE2"/>
    <property type="match status" value="1"/>
</dbReference>
<organism evidence="3 4">
    <name type="scientific">Tumidithrix elongata BACA0141</name>
    <dbReference type="NCBI Taxonomy" id="2716417"/>
    <lineage>
        <taxon>Bacteria</taxon>
        <taxon>Bacillati</taxon>
        <taxon>Cyanobacteriota</taxon>
        <taxon>Cyanophyceae</taxon>
        <taxon>Pseudanabaenales</taxon>
        <taxon>Pseudanabaenaceae</taxon>
        <taxon>Tumidithrix</taxon>
        <taxon>Tumidithrix elongata</taxon>
    </lineage>
</organism>
<comment type="caution">
    <text evidence="3">The sequence shown here is derived from an EMBL/GenBank/DDBJ whole genome shotgun (WGS) entry which is preliminary data.</text>
</comment>
<feature type="transmembrane region" description="Helical" evidence="1">
    <location>
        <begin position="709"/>
        <end position="728"/>
    </location>
</feature>
<evidence type="ECO:0000313" key="3">
    <source>
        <dbReference type="EMBL" id="MEE3719200.1"/>
    </source>
</evidence>
<sequence>MVVYRLEIERIGHQCRFQLMTEGKHFPPVLLLHSETVATAYGNWQEAYLNYYRAMPDAESLPELPMRGKLASGGDISASPQDWHTKLGEAEAKLLREFTYWLRSPELYALRAEINTAVLANSKSFTSIDLFICCHSEELIRLPWEAWDLGDEFAAPNAIQIARYVTTHSETSSHRLRKGKVRLLAIWGDDSSLNFQTDRRAMQMLAETVEIHTVAWQKGETAETFYEKIRQAMVDERGWDILFFTGHSQETELTGGVIEIAPNAAFLIRDLEPHLLVAKQRGLQVALFNSCSGLSIAEWLVDRVGLPQVAIMREPIHNRIAQEFLIQFVQGLSSRQNVCQAIATACSYLHHKRSTYPSAYLIPSLFRHPDAPLFVLPKSVWLEQLKLLVPSPWQAIALISLCALSWQPSVQTQLLDKRIFLQALYRQHTGRIPDRKPPVVLVQIDEESIRRAGISTPNPMNREYLASIVNRLSELNVRIAGLDYLLDRPHTSEDKGASDRLLAKAFQTAIDQKQMRFVLATVYDEGKWSSPLPEFTIQPGVTDAHIHQSVYFLALPQSDLEKQPFAYTLAKLRDPNLKSPSVSRIAEFSADVGQNWFTPILDFSIPADRAYTTIPAWQLLDPTMKLPENLRIADRIAIVSANYSEAGIFQQGSDRFPMPTAIAYGQRFSAPRNDSSSGFASETMTGGELHAYGVWHFLAKRWVVPIPDLLGIAIALLIGGAVILIVPFKRKGGRLAIVAGTSIYIVVCLELYISAALLIPIAFPTIAFLLYVIPLRLR</sequence>
<dbReference type="Proteomes" id="UP001333818">
    <property type="component" value="Unassembled WGS sequence"/>
</dbReference>
<evidence type="ECO:0000256" key="1">
    <source>
        <dbReference type="SAM" id="Phobius"/>
    </source>
</evidence>
<protein>
    <submittedName>
        <fullName evidence="3">CHASE2 domain-containing protein</fullName>
    </submittedName>
</protein>
<dbReference type="EMBL" id="JAZBJZ010000117">
    <property type="protein sequence ID" value="MEE3719200.1"/>
    <property type="molecule type" value="Genomic_DNA"/>
</dbReference>
<name>A0AAW9Q6U2_9CYAN</name>
<feature type="transmembrane region" description="Helical" evidence="1">
    <location>
        <begin position="759"/>
        <end position="777"/>
    </location>
</feature>